<dbReference type="EMBL" id="UHJG01000001">
    <property type="protein sequence ID" value="SUP99814.1"/>
    <property type="molecule type" value="Genomic_DNA"/>
</dbReference>
<evidence type="ECO:0000313" key="1">
    <source>
        <dbReference type="EMBL" id="SUP99814.1"/>
    </source>
</evidence>
<protein>
    <submittedName>
        <fullName evidence="1">Uncharacterized protein</fullName>
    </submittedName>
</protein>
<reference evidence="1 2" key="1">
    <citation type="submission" date="2018-06" db="EMBL/GenBank/DDBJ databases">
        <authorList>
            <consortium name="Pathogen Informatics"/>
            <person name="Doyle S."/>
        </authorList>
    </citation>
    <scope>NUCLEOTIDE SEQUENCE [LARGE SCALE GENOMIC DNA]</scope>
    <source>
        <strain evidence="1 2">NCTC10476</strain>
    </source>
</reference>
<keyword evidence="2" id="KW-1185">Reference proteome</keyword>
<gene>
    <name evidence="1" type="ORF">NCTC10476_01066</name>
</gene>
<organism evidence="1 2">
    <name type="scientific">Yersinia ruckeri</name>
    <dbReference type="NCBI Taxonomy" id="29486"/>
    <lineage>
        <taxon>Bacteria</taxon>
        <taxon>Pseudomonadati</taxon>
        <taxon>Pseudomonadota</taxon>
        <taxon>Gammaproteobacteria</taxon>
        <taxon>Enterobacterales</taxon>
        <taxon>Yersiniaceae</taxon>
        <taxon>Yersinia</taxon>
    </lineage>
</organism>
<accession>A0A380QP27</accession>
<sequence>MKVALNLLFHSLALFGSPNIVTRRSDQSAQSWQAKKAFMFIVLRHPSGGSAPDEQGFGL</sequence>
<dbReference type="Proteomes" id="UP000255169">
    <property type="component" value="Unassembled WGS sequence"/>
</dbReference>
<proteinExistence type="predicted"/>
<dbReference type="AlphaFoldDB" id="A0A380QP27"/>
<evidence type="ECO:0000313" key="2">
    <source>
        <dbReference type="Proteomes" id="UP000255169"/>
    </source>
</evidence>
<name>A0A380QP27_YERRU</name>